<accession>A0A542W2Z0</accession>
<gene>
    <name evidence="2" type="ORF">FBY58_1465</name>
</gene>
<dbReference type="SUPFAM" id="SSF55729">
    <property type="entry name" value="Acyl-CoA N-acyltransferases (Nat)"/>
    <property type="match status" value="1"/>
</dbReference>
<dbReference type="OrthoDB" id="6293260at2"/>
<protein>
    <submittedName>
        <fullName evidence="2">Ribosomal-protein-alanine N-acetyltransferase</fullName>
    </submittedName>
</protein>
<dbReference type="RefSeq" id="WP_141920298.1">
    <property type="nucleotide sequence ID" value="NZ_VFOF01000001.1"/>
</dbReference>
<comment type="caution">
    <text evidence="2">The sequence shown here is derived from an EMBL/GenBank/DDBJ whole genome shotgun (WGS) entry which is preliminary data.</text>
</comment>
<dbReference type="InterPro" id="IPR000182">
    <property type="entry name" value="GNAT_dom"/>
</dbReference>
<evidence type="ECO:0000313" key="3">
    <source>
        <dbReference type="Proteomes" id="UP000316887"/>
    </source>
</evidence>
<sequence>MNLITKRLQLREWRDADREPFAEISADPAVMEFLIPLQREKALGEWIDNQINHMQAHGFCFWAVERKEDGIFIGTVGLRKVGYEAFFTPAVEIGWRIARPFWGLGYAPEAAQACLQFGFDTLNLSEIIAITVPSNLKSRRVMSKLGMAYNPNEDFDHPLVPKGHYLRRHVLYRLLRDQWQNNN</sequence>
<dbReference type="EMBL" id="VFOF01000001">
    <property type="protein sequence ID" value="TQL17859.1"/>
    <property type="molecule type" value="Genomic_DNA"/>
</dbReference>
<dbReference type="PANTHER" id="PTHR43792">
    <property type="entry name" value="GNAT FAMILY, PUTATIVE (AFU_ORTHOLOGUE AFUA_3G00765)-RELATED-RELATED"/>
    <property type="match status" value="1"/>
</dbReference>
<organism evidence="2 3">
    <name type="scientific">Zymomonas mobilis</name>
    <dbReference type="NCBI Taxonomy" id="542"/>
    <lineage>
        <taxon>Bacteria</taxon>
        <taxon>Pseudomonadati</taxon>
        <taxon>Pseudomonadota</taxon>
        <taxon>Alphaproteobacteria</taxon>
        <taxon>Sphingomonadales</taxon>
        <taxon>Zymomonadaceae</taxon>
        <taxon>Zymomonas</taxon>
    </lineage>
</organism>
<dbReference type="Proteomes" id="UP000316887">
    <property type="component" value="Unassembled WGS sequence"/>
</dbReference>
<feature type="domain" description="N-acetyltransferase" evidence="1">
    <location>
        <begin position="8"/>
        <end position="177"/>
    </location>
</feature>
<evidence type="ECO:0000313" key="2">
    <source>
        <dbReference type="EMBL" id="TQL17859.1"/>
    </source>
</evidence>
<evidence type="ECO:0000259" key="1">
    <source>
        <dbReference type="PROSITE" id="PS51186"/>
    </source>
</evidence>
<dbReference type="InterPro" id="IPR016181">
    <property type="entry name" value="Acyl_CoA_acyltransferase"/>
</dbReference>
<name>A0A542W2Z0_ZYMMB</name>
<dbReference type="Gene3D" id="3.40.630.30">
    <property type="match status" value="1"/>
</dbReference>
<dbReference type="AlphaFoldDB" id="A0A542W2Z0"/>
<reference evidence="2 3" key="1">
    <citation type="submission" date="2019-06" db="EMBL/GenBank/DDBJ databases">
        <title>Genome sequencing of Zymomonas mobilis strains for genetic engineering and biofuel applications.</title>
        <authorList>
            <person name="Teravest M."/>
        </authorList>
    </citation>
    <scope>NUCLEOTIDE SEQUENCE [LARGE SCALE GENOMIC DNA]</scope>
    <source>
        <strain evidence="2 3">AN0101</strain>
    </source>
</reference>
<keyword evidence="2" id="KW-0808">Transferase</keyword>
<dbReference type="PANTHER" id="PTHR43792:SF1">
    <property type="entry name" value="N-ACETYLTRANSFERASE DOMAIN-CONTAINING PROTEIN"/>
    <property type="match status" value="1"/>
</dbReference>
<dbReference type="Pfam" id="PF13302">
    <property type="entry name" value="Acetyltransf_3"/>
    <property type="match status" value="1"/>
</dbReference>
<dbReference type="GO" id="GO:0016747">
    <property type="term" value="F:acyltransferase activity, transferring groups other than amino-acyl groups"/>
    <property type="evidence" value="ECO:0007669"/>
    <property type="project" value="InterPro"/>
</dbReference>
<proteinExistence type="predicted"/>
<dbReference type="PROSITE" id="PS51186">
    <property type="entry name" value="GNAT"/>
    <property type="match status" value="1"/>
</dbReference>
<dbReference type="InterPro" id="IPR051531">
    <property type="entry name" value="N-acetyltransferase"/>
</dbReference>